<reference evidence="4" key="1">
    <citation type="journal article" date="2019" name="Int. J. Syst. Evol. Microbiol.">
        <title>The Global Catalogue of Microorganisms (GCM) 10K type strain sequencing project: providing services to taxonomists for standard genome sequencing and annotation.</title>
        <authorList>
            <consortium name="The Broad Institute Genomics Platform"/>
            <consortium name="The Broad Institute Genome Sequencing Center for Infectious Disease"/>
            <person name="Wu L."/>
            <person name="Ma J."/>
        </authorList>
    </citation>
    <scope>NUCLEOTIDE SEQUENCE [LARGE SCALE GENOMIC DNA]</scope>
    <source>
        <strain evidence="4">JCM 16981</strain>
    </source>
</reference>
<keyword evidence="4" id="KW-1185">Reference proteome</keyword>
<proteinExistence type="predicted"/>
<sequence>MSVSDNIKKYRKMNNLLQKQLADKIGVSSQVISNWERGYTNPNYEDVIKLSDALDCSTDDLLGKRKELETPLDDVDALMFSDKEGFDNLSEEDKQELRELLNDQLEYWIDKKNKGK</sequence>
<comment type="caution">
    <text evidence="3">The sequence shown here is derived from an EMBL/GenBank/DDBJ whole genome shotgun (WGS) entry which is preliminary data.</text>
</comment>
<evidence type="ECO:0000313" key="4">
    <source>
        <dbReference type="Proteomes" id="UP001500920"/>
    </source>
</evidence>
<dbReference type="PANTHER" id="PTHR46558:SF11">
    <property type="entry name" value="HTH-TYPE TRANSCRIPTIONAL REGULATOR XRE"/>
    <property type="match status" value="1"/>
</dbReference>
<dbReference type="EMBL" id="BAABCK010000021">
    <property type="protein sequence ID" value="GAA3722876.1"/>
    <property type="molecule type" value="Genomic_DNA"/>
</dbReference>
<gene>
    <name evidence="3" type="ORF">GCM10022378_11150</name>
</gene>
<organism evidence="3 4">
    <name type="scientific">Salinicoccus jeotgali</name>
    <dbReference type="NCBI Taxonomy" id="381634"/>
    <lineage>
        <taxon>Bacteria</taxon>
        <taxon>Bacillati</taxon>
        <taxon>Bacillota</taxon>
        <taxon>Bacilli</taxon>
        <taxon>Bacillales</taxon>
        <taxon>Staphylococcaceae</taxon>
        <taxon>Salinicoccus</taxon>
    </lineage>
</organism>
<name>A0ABP7ERM6_9STAP</name>
<dbReference type="InterPro" id="IPR010982">
    <property type="entry name" value="Lambda_DNA-bd_dom_sf"/>
</dbReference>
<dbReference type="SUPFAM" id="SSF47413">
    <property type="entry name" value="lambda repressor-like DNA-binding domains"/>
    <property type="match status" value="1"/>
</dbReference>
<dbReference type="InterPro" id="IPR001387">
    <property type="entry name" value="Cro/C1-type_HTH"/>
</dbReference>
<keyword evidence="1" id="KW-0238">DNA-binding</keyword>
<evidence type="ECO:0000313" key="3">
    <source>
        <dbReference type="EMBL" id="GAA3722876.1"/>
    </source>
</evidence>
<dbReference type="Pfam" id="PF01381">
    <property type="entry name" value="HTH_3"/>
    <property type="match status" value="1"/>
</dbReference>
<dbReference type="Proteomes" id="UP001500920">
    <property type="component" value="Unassembled WGS sequence"/>
</dbReference>
<evidence type="ECO:0000259" key="2">
    <source>
        <dbReference type="PROSITE" id="PS50943"/>
    </source>
</evidence>
<dbReference type="Gene3D" id="1.10.260.40">
    <property type="entry name" value="lambda repressor-like DNA-binding domains"/>
    <property type="match status" value="1"/>
</dbReference>
<dbReference type="RefSeq" id="WP_344702254.1">
    <property type="nucleotide sequence ID" value="NZ_BAABCK010000021.1"/>
</dbReference>
<dbReference type="PANTHER" id="PTHR46558">
    <property type="entry name" value="TRACRIPTIONAL REGULATORY PROTEIN-RELATED-RELATED"/>
    <property type="match status" value="1"/>
</dbReference>
<feature type="domain" description="HTH cro/C1-type" evidence="2">
    <location>
        <begin position="7"/>
        <end position="61"/>
    </location>
</feature>
<protein>
    <recommendedName>
        <fullName evidence="2">HTH cro/C1-type domain-containing protein</fullName>
    </recommendedName>
</protein>
<dbReference type="PROSITE" id="PS50943">
    <property type="entry name" value="HTH_CROC1"/>
    <property type="match status" value="1"/>
</dbReference>
<evidence type="ECO:0000256" key="1">
    <source>
        <dbReference type="ARBA" id="ARBA00023125"/>
    </source>
</evidence>
<dbReference type="SMART" id="SM00530">
    <property type="entry name" value="HTH_XRE"/>
    <property type="match status" value="1"/>
</dbReference>
<dbReference type="CDD" id="cd00093">
    <property type="entry name" value="HTH_XRE"/>
    <property type="match status" value="1"/>
</dbReference>
<accession>A0ABP7ERM6</accession>